<dbReference type="Proteomes" id="UP000201838">
    <property type="component" value="Unassembled WGS sequence"/>
</dbReference>
<reference evidence="3 4" key="1">
    <citation type="submission" date="2017-05" db="EMBL/GenBank/DDBJ databases">
        <authorList>
            <person name="Song R."/>
            <person name="Chenine A.L."/>
            <person name="Ruprecht R.M."/>
        </authorList>
    </citation>
    <scope>NUCLEOTIDE SEQUENCE [LARGE SCALE GENOMIC DNA]</scope>
    <source>
        <strain evidence="3 4">CECT 8489</strain>
    </source>
</reference>
<keyword evidence="4" id="KW-1185">Reference proteome</keyword>
<organism evidence="3 4">
    <name type="scientific">Boseongicola aestuarii</name>
    <dbReference type="NCBI Taxonomy" id="1470561"/>
    <lineage>
        <taxon>Bacteria</taxon>
        <taxon>Pseudomonadati</taxon>
        <taxon>Pseudomonadota</taxon>
        <taxon>Alphaproteobacteria</taxon>
        <taxon>Rhodobacterales</taxon>
        <taxon>Paracoccaceae</taxon>
        <taxon>Boseongicola</taxon>
    </lineage>
</organism>
<gene>
    <name evidence="3" type="ORF">BOA8489_03436</name>
</gene>
<dbReference type="EMBL" id="FXXQ01000014">
    <property type="protein sequence ID" value="SMX25297.1"/>
    <property type="molecule type" value="Genomic_DNA"/>
</dbReference>
<feature type="region of interest" description="Disordered" evidence="1">
    <location>
        <begin position="193"/>
        <end position="237"/>
    </location>
</feature>
<protein>
    <recommendedName>
        <fullName evidence="2">Recombinase domain-containing protein</fullName>
    </recommendedName>
</protein>
<name>A0A238J3W0_9RHOB</name>
<sequence>MRGYVFISSGAISTKHPKKYPARLQQILNLRYLFSVCSEEDAPINIEKASRVESLDALPKLKSLLHWAVINSDKIVIDDFRRIFRKVPFMQRKDMIKELAAFAPVFWEARYEGRSFAAALRDDLREFITIDGRIKTEIDPDTRELAELGKAPIKMRRRQTQLARISSAEKRSMAADILARKIARIQSELHQDRKSSTLRSVADEANERGLKTSRGGTWSPPTVKRMLDRAKKLENKT</sequence>
<proteinExistence type="predicted"/>
<dbReference type="Pfam" id="PF07508">
    <property type="entry name" value="Recombinase"/>
    <property type="match status" value="1"/>
</dbReference>
<feature type="compositionally biased region" description="Basic and acidic residues" evidence="1">
    <location>
        <begin position="225"/>
        <end position="237"/>
    </location>
</feature>
<dbReference type="AlphaFoldDB" id="A0A238J3W0"/>
<dbReference type="GO" id="GO:0003677">
    <property type="term" value="F:DNA binding"/>
    <property type="evidence" value="ECO:0007669"/>
    <property type="project" value="InterPro"/>
</dbReference>
<evidence type="ECO:0000313" key="4">
    <source>
        <dbReference type="Proteomes" id="UP000201838"/>
    </source>
</evidence>
<feature type="compositionally biased region" description="Basic and acidic residues" evidence="1">
    <location>
        <begin position="193"/>
        <end position="210"/>
    </location>
</feature>
<evidence type="ECO:0000259" key="2">
    <source>
        <dbReference type="Pfam" id="PF07508"/>
    </source>
</evidence>
<dbReference type="InterPro" id="IPR011109">
    <property type="entry name" value="DNA_bind_recombinase_dom"/>
</dbReference>
<evidence type="ECO:0000256" key="1">
    <source>
        <dbReference type="SAM" id="MobiDB-lite"/>
    </source>
</evidence>
<dbReference type="GO" id="GO:0000150">
    <property type="term" value="F:DNA strand exchange activity"/>
    <property type="evidence" value="ECO:0007669"/>
    <property type="project" value="InterPro"/>
</dbReference>
<feature type="domain" description="Recombinase" evidence="2">
    <location>
        <begin position="195"/>
        <end position="228"/>
    </location>
</feature>
<accession>A0A238J3W0</accession>
<evidence type="ECO:0000313" key="3">
    <source>
        <dbReference type="EMBL" id="SMX25297.1"/>
    </source>
</evidence>